<dbReference type="EMBL" id="VIIS01001707">
    <property type="protein sequence ID" value="KAF0294096.1"/>
    <property type="molecule type" value="Genomic_DNA"/>
</dbReference>
<feature type="region of interest" description="Disordered" evidence="1">
    <location>
        <begin position="732"/>
        <end position="751"/>
    </location>
</feature>
<comment type="caution">
    <text evidence="2">The sequence shown here is derived from an EMBL/GenBank/DDBJ whole genome shotgun (WGS) entry which is preliminary data.</text>
</comment>
<feature type="compositionally biased region" description="Basic and acidic residues" evidence="1">
    <location>
        <begin position="740"/>
        <end position="751"/>
    </location>
</feature>
<protein>
    <submittedName>
        <fullName evidence="2">Epiplakin</fullName>
    </submittedName>
</protein>
<accession>A0A6A4VI05</accession>
<sequence length="751" mass="84962">MPMDEAIEQQLVDAETGDVYDTETRETVSFFRAVKEGLVKPEDEKPTKIPLSRVVDKGWYSPKRGTVSVPGYDKPMPLDETFRRGIVNLDTVLVIDKNSNEYIPAMQAEENGLIDLLDGVVKDIDHNRDMPMAQALNKGIIIPRRVPMSLEAVIRRKLYHPGTGRIIVPGTDEPVKLDEAIHRQLIDSESSQIKDTQKNESVTLERAITTRLVDITTGQVTDTRSGHSKPLDSAYREGMIWTKPMPVDLTDAVQMGLYEPDTGKIIDPASGEDVTLQQAVELKIINVESIIVVDVETKVIHTYDRAVRAGLVDTERGVIRQPDHDVPLDRAFDQGMLAERKPPLALQEFVEKELYERATGHLIIFRTKERVTIEEAIVRTEINTFAETMKHPDTNEVLNLLETIERGFLDPVSGAVTDPRSGEEINLAEAMEHQVLLPPPKRVPLREVFEKNMYDPRTGRVSEPDTHETFTVERAIKIRLIDVSCTIVRDDRKNRVLSFPRALREGIINGTTGVYCPDKTRRMPLNEAFKEGFISDVELPMSIKDAIQKGVYDEDTGLFFDPTTGDWLTLLEAVEERGILDEKSVLNFETHSDYSLQEAFEVGLVVDSRHSLSLQQAIKDGMYDDETGRFTDSVSGWKVSLHDIIKRFIINPGLPCYFDTEEERLLNLNETCRAGIIDRRRGTFRHPKTGYDISLSEALRKGFIIDFEKPMSLYNLVHMGFYDPQTGKIVQPRTWSEADPGGRRETPPARS</sequence>
<dbReference type="InterPro" id="IPR035915">
    <property type="entry name" value="Plakin_repeat_sf"/>
</dbReference>
<evidence type="ECO:0000313" key="3">
    <source>
        <dbReference type="Proteomes" id="UP000440578"/>
    </source>
</evidence>
<dbReference type="GO" id="GO:0005856">
    <property type="term" value="C:cytoskeleton"/>
    <property type="evidence" value="ECO:0007669"/>
    <property type="project" value="InterPro"/>
</dbReference>
<dbReference type="Proteomes" id="UP000440578">
    <property type="component" value="Unassembled WGS sequence"/>
</dbReference>
<evidence type="ECO:0000313" key="2">
    <source>
        <dbReference type="EMBL" id="KAF0294096.1"/>
    </source>
</evidence>
<dbReference type="Gene3D" id="3.90.1290.10">
    <property type="entry name" value="Plakin repeat"/>
    <property type="match status" value="4"/>
</dbReference>
<gene>
    <name evidence="2" type="primary">Eppk1</name>
    <name evidence="2" type="ORF">FJT64_008235</name>
</gene>
<keyword evidence="3" id="KW-1185">Reference proteome</keyword>
<organism evidence="2 3">
    <name type="scientific">Amphibalanus amphitrite</name>
    <name type="common">Striped barnacle</name>
    <name type="synonym">Balanus amphitrite</name>
    <dbReference type="NCBI Taxonomy" id="1232801"/>
    <lineage>
        <taxon>Eukaryota</taxon>
        <taxon>Metazoa</taxon>
        <taxon>Ecdysozoa</taxon>
        <taxon>Arthropoda</taxon>
        <taxon>Crustacea</taxon>
        <taxon>Multicrustacea</taxon>
        <taxon>Cirripedia</taxon>
        <taxon>Thoracica</taxon>
        <taxon>Thoracicalcarea</taxon>
        <taxon>Balanomorpha</taxon>
        <taxon>Balanoidea</taxon>
        <taxon>Balanidae</taxon>
        <taxon>Amphibalaninae</taxon>
        <taxon>Amphibalanus</taxon>
    </lineage>
</organism>
<dbReference type="InterPro" id="IPR001101">
    <property type="entry name" value="Plectin_repeat"/>
</dbReference>
<reference evidence="2 3" key="1">
    <citation type="submission" date="2019-07" db="EMBL/GenBank/DDBJ databases">
        <title>Draft genome assembly of a fouling barnacle, Amphibalanus amphitrite (Darwin, 1854): The first reference genome for Thecostraca.</title>
        <authorList>
            <person name="Kim W."/>
        </authorList>
    </citation>
    <scope>NUCLEOTIDE SEQUENCE [LARGE SCALE GENOMIC DNA]</scope>
    <source>
        <strain evidence="2">SNU_AA5</strain>
        <tissue evidence="2">Soma without cirri and trophi</tissue>
    </source>
</reference>
<proteinExistence type="predicted"/>
<name>A0A6A4VI05_AMPAM</name>
<evidence type="ECO:0000256" key="1">
    <source>
        <dbReference type="SAM" id="MobiDB-lite"/>
    </source>
</evidence>
<dbReference type="SMART" id="SM00250">
    <property type="entry name" value="PLEC"/>
    <property type="match status" value="8"/>
</dbReference>
<dbReference type="AlphaFoldDB" id="A0A6A4VI05"/>
<dbReference type="SUPFAM" id="SSF75399">
    <property type="entry name" value="Plakin repeat"/>
    <property type="match status" value="5"/>
</dbReference>
<dbReference type="OrthoDB" id="6357129at2759"/>